<dbReference type="Proteomes" id="UP001324794">
    <property type="component" value="Chromosome"/>
</dbReference>
<keyword evidence="2" id="KW-1185">Reference proteome</keyword>
<accession>A0ABZ0YKH4</accession>
<dbReference type="Gene3D" id="3.40.50.10490">
    <property type="entry name" value="Glucose-6-phosphate isomerase like protein, domain 1"/>
    <property type="match status" value="1"/>
</dbReference>
<organism evidence="1 2">
    <name type="scientific">Vreelandella neptunia</name>
    <dbReference type="NCBI Taxonomy" id="115551"/>
    <lineage>
        <taxon>Bacteria</taxon>
        <taxon>Pseudomonadati</taxon>
        <taxon>Pseudomonadota</taxon>
        <taxon>Gammaproteobacteria</taxon>
        <taxon>Oceanospirillales</taxon>
        <taxon>Halomonadaceae</taxon>
        <taxon>Vreelandella</taxon>
    </lineage>
</organism>
<gene>
    <name evidence="1" type="ORF">SR894_16705</name>
</gene>
<evidence type="ECO:0000313" key="2">
    <source>
        <dbReference type="Proteomes" id="UP001324794"/>
    </source>
</evidence>
<dbReference type="SUPFAM" id="SSF53697">
    <property type="entry name" value="SIS domain"/>
    <property type="match status" value="1"/>
</dbReference>
<dbReference type="EMBL" id="CP140255">
    <property type="protein sequence ID" value="WQH11782.1"/>
    <property type="molecule type" value="Genomic_DNA"/>
</dbReference>
<reference evidence="1 2" key="1">
    <citation type="submission" date="2023-11" db="EMBL/GenBank/DDBJ databases">
        <title>MicrobeMod: A computational toolkit for identifying prokaryotic methylation and restriction-modification with nanopore sequencing.</title>
        <authorList>
            <person name="Crits-Christoph A."/>
            <person name="Kang S.C."/>
            <person name="Lee H."/>
            <person name="Ostrov N."/>
        </authorList>
    </citation>
    <scope>NUCLEOTIDE SEQUENCE [LARGE SCALE GENOMIC DNA]</scope>
    <source>
        <strain evidence="1 2">ATCC BAA-805</strain>
    </source>
</reference>
<dbReference type="InterPro" id="IPR046348">
    <property type="entry name" value="SIS_dom_sf"/>
</dbReference>
<dbReference type="RefSeq" id="WP_223288981.1">
    <property type="nucleotide sequence ID" value="NZ_CP140255.1"/>
</dbReference>
<protein>
    <recommendedName>
        <fullName evidence="3">SIS domain-containing protein</fullName>
    </recommendedName>
</protein>
<name>A0ABZ0YKH4_9GAMM</name>
<evidence type="ECO:0000313" key="1">
    <source>
        <dbReference type="EMBL" id="WQH11782.1"/>
    </source>
</evidence>
<sequence length="334" mass="36537">MALTLDDLEMITARVSDTTQIPDVDVLKSACASVWVGSGLAKISAAYGAALTEQYTGYPSHVMSALDFCQKPFLRSLPVLVSLKGRHEDAVDVAKSVARRSSGNAILITGEPEGPAALVLKDGSLTSSIVTASFPERDQRFVNCGSIFMLSALVYQVIRQSLGMDVIGNIDESKLTKAFFKAGEGAYMIAQGIISIEDWQNRQLIILGQGLGSDLMLSWQSVFAEAGIVTPIFLDIKDYTHGDHLAAARSNNVIFLVIQHPSIENICHIFASRFSTRFPVMVIPLESNGPVRFWENLFYCCNTADALTKALGYHGKRPPKDPIIHGWREWGKLE</sequence>
<evidence type="ECO:0008006" key="3">
    <source>
        <dbReference type="Google" id="ProtNLM"/>
    </source>
</evidence>
<proteinExistence type="predicted"/>